<dbReference type="PANTHER" id="PTHR45953:SF1">
    <property type="entry name" value="IDURONATE 2-SULFATASE"/>
    <property type="match status" value="1"/>
</dbReference>
<comment type="similarity">
    <text evidence="2">Belongs to the sulfatase family.</text>
</comment>
<dbReference type="SUPFAM" id="SSF53649">
    <property type="entry name" value="Alkaline phosphatase-like"/>
    <property type="match status" value="1"/>
</dbReference>
<keyword evidence="11" id="KW-1185">Reference proteome</keyword>
<evidence type="ECO:0000313" key="10">
    <source>
        <dbReference type="EMBL" id="PVD34394.1"/>
    </source>
</evidence>
<dbReference type="InterPro" id="IPR017850">
    <property type="entry name" value="Alkaline_phosphatase_core_sf"/>
</dbReference>
<name>A0A2T7PLW6_POMCA</name>
<dbReference type="GO" id="GO:0046872">
    <property type="term" value="F:metal ion binding"/>
    <property type="evidence" value="ECO:0007669"/>
    <property type="project" value="UniProtKB-KW"/>
</dbReference>
<keyword evidence="6" id="KW-0106">Calcium</keyword>
<dbReference type="Gene3D" id="3.40.720.10">
    <property type="entry name" value="Alkaline Phosphatase, subunit A"/>
    <property type="match status" value="2"/>
</dbReference>
<proteinExistence type="inferred from homology"/>
<sequence>MFNSTRQMAFGVIVVILVVFTGVLRAQGVTSEDSMTSWLKTVSSSPSNVLFLIADDLRPKLGCYGENNMVTPNIDHLASKSVLFKRAYSQQALCGPSRTSFLTGRRPDTTRVLDLHAYWRDVAGDFTTLPQFFKNHGYVTQGVGKIFHPGTSSGGHNEFPESWSKRVHLGEEQPPLPNVGPQNNPACDPVNVTRTGFLQDSDIASFAIEWLGNYSANHRHQPFFLAVGFHKPHLPFRYPAEFESLYPMSNIHLAEHRTRPENLTELAWSDFEEIRNYHDVSSLSLIGPDHLIPDDFQLGENGEWCKHTNFDIALKIPYMLHVPGVTSPLDTSGQSFRHINALAGERFNGQIPYSTNELVEAVDLFPTITELAGLEKPQTCPENSQNIEVCTEGTSLVPLLRHVIEPSTNENVKWKDAVYSQYPRENKKVMGYTMKTDKYRLHGVGGIRQGQLHAQLESRPGVRTLRPRHGPLRVPQRSGGGAAQDHRAAAVTETEGRLETHAAAVPKVPAGPYCWLAVLVTLWQN</sequence>
<keyword evidence="5" id="KW-0378">Hydrolase</keyword>
<evidence type="ECO:0000313" key="11">
    <source>
        <dbReference type="Proteomes" id="UP000245119"/>
    </source>
</evidence>
<comment type="caution">
    <text evidence="10">The sequence shown here is derived from an EMBL/GenBank/DDBJ whole genome shotgun (WGS) entry which is preliminary data.</text>
</comment>
<evidence type="ECO:0000256" key="5">
    <source>
        <dbReference type="ARBA" id="ARBA00022801"/>
    </source>
</evidence>
<evidence type="ECO:0000259" key="9">
    <source>
        <dbReference type="Pfam" id="PF00884"/>
    </source>
</evidence>
<evidence type="ECO:0000256" key="6">
    <source>
        <dbReference type="ARBA" id="ARBA00022837"/>
    </source>
</evidence>
<accession>A0A2T7PLW6</accession>
<dbReference type="STRING" id="400727.A0A2T7PLW6"/>
<gene>
    <name evidence="10" type="ORF">C0Q70_05666</name>
</gene>
<dbReference type="GO" id="GO:0004423">
    <property type="term" value="F:iduronate-2-sulfatase activity"/>
    <property type="evidence" value="ECO:0007669"/>
    <property type="project" value="InterPro"/>
</dbReference>
<dbReference type="AlphaFoldDB" id="A0A2T7PLW6"/>
<dbReference type="Pfam" id="PF00884">
    <property type="entry name" value="Sulfatase"/>
    <property type="match status" value="1"/>
</dbReference>
<feature type="chain" id="PRO_5015482415" description="Sulfatase N-terminal domain-containing protein" evidence="8">
    <location>
        <begin position="27"/>
        <end position="525"/>
    </location>
</feature>
<dbReference type="InterPro" id="IPR035874">
    <property type="entry name" value="IDS"/>
</dbReference>
<protein>
    <recommendedName>
        <fullName evidence="9">Sulfatase N-terminal domain-containing protein</fullName>
    </recommendedName>
</protein>
<evidence type="ECO:0000256" key="7">
    <source>
        <dbReference type="SAM" id="MobiDB-lite"/>
    </source>
</evidence>
<dbReference type="OrthoDB" id="96314at2759"/>
<dbReference type="Proteomes" id="UP000245119">
    <property type="component" value="Linkage Group LG3"/>
</dbReference>
<dbReference type="InterPro" id="IPR000917">
    <property type="entry name" value="Sulfatase_N"/>
</dbReference>
<keyword evidence="4 8" id="KW-0732">Signal</keyword>
<feature type="signal peptide" evidence="8">
    <location>
        <begin position="1"/>
        <end position="26"/>
    </location>
</feature>
<evidence type="ECO:0000256" key="2">
    <source>
        <dbReference type="ARBA" id="ARBA00008779"/>
    </source>
</evidence>
<dbReference type="EMBL" id="PZQS01000003">
    <property type="protein sequence ID" value="PVD34394.1"/>
    <property type="molecule type" value="Genomic_DNA"/>
</dbReference>
<dbReference type="PROSITE" id="PS00523">
    <property type="entry name" value="SULFATASE_1"/>
    <property type="match status" value="1"/>
</dbReference>
<dbReference type="PROSITE" id="PS00149">
    <property type="entry name" value="SULFATASE_2"/>
    <property type="match status" value="1"/>
</dbReference>
<reference evidence="10 11" key="1">
    <citation type="submission" date="2018-04" db="EMBL/GenBank/DDBJ databases">
        <title>The genome of golden apple snail Pomacea canaliculata provides insight into stress tolerance and invasive adaptation.</title>
        <authorList>
            <person name="Liu C."/>
            <person name="Liu B."/>
            <person name="Ren Y."/>
            <person name="Zhang Y."/>
            <person name="Wang H."/>
            <person name="Li S."/>
            <person name="Jiang F."/>
            <person name="Yin L."/>
            <person name="Zhang G."/>
            <person name="Qian W."/>
            <person name="Fan W."/>
        </authorList>
    </citation>
    <scope>NUCLEOTIDE SEQUENCE [LARGE SCALE GENOMIC DNA]</scope>
    <source>
        <strain evidence="10">SZHN2017</strain>
        <tissue evidence="10">Muscle</tissue>
    </source>
</reference>
<evidence type="ECO:0000256" key="4">
    <source>
        <dbReference type="ARBA" id="ARBA00022729"/>
    </source>
</evidence>
<keyword evidence="3" id="KW-0479">Metal-binding</keyword>
<dbReference type="GO" id="GO:0005737">
    <property type="term" value="C:cytoplasm"/>
    <property type="evidence" value="ECO:0007669"/>
    <property type="project" value="TreeGrafter"/>
</dbReference>
<dbReference type="CDD" id="cd16030">
    <property type="entry name" value="iduronate-2-sulfatase"/>
    <property type="match status" value="1"/>
</dbReference>
<feature type="region of interest" description="Disordered" evidence="7">
    <location>
        <begin position="466"/>
        <end position="486"/>
    </location>
</feature>
<evidence type="ECO:0000256" key="8">
    <source>
        <dbReference type="SAM" id="SignalP"/>
    </source>
</evidence>
<feature type="domain" description="Sulfatase N-terminal" evidence="9">
    <location>
        <begin position="47"/>
        <end position="248"/>
    </location>
</feature>
<evidence type="ECO:0000256" key="3">
    <source>
        <dbReference type="ARBA" id="ARBA00022723"/>
    </source>
</evidence>
<dbReference type="InterPro" id="IPR024607">
    <property type="entry name" value="Sulfatase_CS"/>
</dbReference>
<evidence type="ECO:0000256" key="1">
    <source>
        <dbReference type="ARBA" id="ARBA00001913"/>
    </source>
</evidence>
<comment type="cofactor">
    <cofactor evidence="1">
        <name>Ca(2+)</name>
        <dbReference type="ChEBI" id="CHEBI:29108"/>
    </cofactor>
</comment>
<dbReference type="PANTHER" id="PTHR45953">
    <property type="entry name" value="IDURONATE 2-SULFATASE"/>
    <property type="match status" value="1"/>
</dbReference>
<organism evidence="10 11">
    <name type="scientific">Pomacea canaliculata</name>
    <name type="common">Golden apple snail</name>
    <dbReference type="NCBI Taxonomy" id="400727"/>
    <lineage>
        <taxon>Eukaryota</taxon>
        <taxon>Metazoa</taxon>
        <taxon>Spiralia</taxon>
        <taxon>Lophotrochozoa</taxon>
        <taxon>Mollusca</taxon>
        <taxon>Gastropoda</taxon>
        <taxon>Caenogastropoda</taxon>
        <taxon>Architaenioglossa</taxon>
        <taxon>Ampullarioidea</taxon>
        <taxon>Ampullariidae</taxon>
        <taxon>Pomacea</taxon>
    </lineage>
</organism>